<comment type="caution">
    <text evidence="2">The sequence shown here is derived from an EMBL/GenBank/DDBJ whole genome shotgun (WGS) entry which is preliminary data.</text>
</comment>
<organism evidence="2 3">
    <name type="scientific">Mycteria americana</name>
    <name type="common">Wood stork</name>
    <dbReference type="NCBI Taxonomy" id="33587"/>
    <lineage>
        <taxon>Eukaryota</taxon>
        <taxon>Metazoa</taxon>
        <taxon>Chordata</taxon>
        <taxon>Craniata</taxon>
        <taxon>Vertebrata</taxon>
        <taxon>Euteleostomi</taxon>
        <taxon>Archelosauria</taxon>
        <taxon>Archosauria</taxon>
        <taxon>Dinosauria</taxon>
        <taxon>Saurischia</taxon>
        <taxon>Theropoda</taxon>
        <taxon>Coelurosauria</taxon>
        <taxon>Aves</taxon>
        <taxon>Neognathae</taxon>
        <taxon>Neoaves</taxon>
        <taxon>Aequornithes</taxon>
        <taxon>Ciconiiformes</taxon>
        <taxon>Ciconiidae</taxon>
        <taxon>Mycteria</taxon>
    </lineage>
</organism>
<dbReference type="EMBL" id="JAUNZN010000001">
    <property type="protein sequence ID" value="KAK4830951.1"/>
    <property type="molecule type" value="Genomic_DNA"/>
</dbReference>
<accession>A0AAN7NU07</accession>
<sequence length="112" mass="12140">MSQQCALAAKKFNGILGCIRQSIASRSREVILPLCSSLVRHIWSAGSSSGLPSTKEPWTYVSESRRGYQAGLQRDAAAFSRVRVTPPYGSHPACPTNSKEGAHHIPPKYAKS</sequence>
<name>A0AAN7NU07_MYCAM</name>
<reference evidence="2 3" key="1">
    <citation type="journal article" date="2023" name="J. Hered.">
        <title>Chromosome-level genome of the wood stork (Mycteria americana) provides insight into avian chromosome evolution.</title>
        <authorList>
            <person name="Flamio R. Jr."/>
            <person name="Ramstad K.M."/>
        </authorList>
    </citation>
    <scope>NUCLEOTIDE SEQUENCE [LARGE SCALE GENOMIC DNA]</scope>
    <source>
        <strain evidence="2">JAX WOST 10</strain>
    </source>
</reference>
<evidence type="ECO:0000313" key="2">
    <source>
        <dbReference type="EMBL" id="KAK4830951.1"/>
    </source>
</evidence>
<keyword evidence="3" id="KW-1185">Reference proteome</keyword>
<proteinExistence type="predicted"/>
<feature type="region of interest" description="Disordered" evidence="1">
    <location>
        <begin position="87"/>
        <end position="112"/>
    </location>
</feature>
<dbReference type="AlphaFoldDB" id="A0AAN7NU07"/>
<evidence type="ECO:0000313" key="3">
    <source>
        <dbReference type="Proteomes" id="UP001333110"/>
    </source>
</evidence>
<dbReference type="Proteomes" id="UP001333110">
    <property type="component" value="Unassembled WGS sequence"/>
</dbReference>
<evidence type="ECO:0000256" key="1">
    <source>
        <dbReference type="SAM" id="MobiDB-lite"/>
    </source>
</evidence>
<protein>
    <submittedName>
        <fullName evidence="2">Uncharacterized protein</fullName>
    </submittedName>
</protein>
<gene>
    <name evidence="2" type="ORF">QYF61_014410</name>
</gene>